<name>A0A0K0DIH7_ANGCA</name>
<dbReference type="Proteomes" id="UP000035642">
    <property type="component" value="Unassembled WGS sequence"/>
</dbReference>
<evidence type="ECO:0000313" key="2">
    <source>
        <dbReference type="WBParaSite" id="ACAC_0001109701-mRNA-1"/>
    </source>
</evidence>
<dbReference type="AlphaFoldDB" id="A0A0K0DIH7"/>
<proteinExistence type="predicted"/>
<sequence length="94" mass="10898">MKAGNSKITWRHLSPEKLELTRQRGIARAACNCQLTSELAEQCFANYKIKMIALRRSDGTVTASKKAMEKIIHEYYSDLFDSYFHFASYEIKED</sequence>
<accession>A0A0K0DIH7</accession>
<organism evidence="1 2">
    <name type="scientific">Angiostrongylus cantonensis</name>
    <name type="common">Rat lungworm</name>
    <dbReference type="NCBI Taxonomy" id="6313"/>
    <lineage>
        <taxon>Eukaryota</taxon>
        <taxon>Metazoa</taxon>
        <taxon>Ecdysozoa</taxon>
        <taxon>Nematoda</taxon>
        <taxon>Chromadorea</taxon>
        <taxon>Rhabditida</taxon>
        <taxon>Rhabditina</taxon>
        <taxon>Rhabditomorpha</taxon>
        <taxon>Strongyloidea</taxon>
        <taxon>Metastrongylidae</taxon>
        <taxon>Angiostrongylus</taxon>
    </lineage>
</organism>
<keyword evidence="1" id="KW-1185">Reference proteome</keyword>
<reference evidence="2" key="2">
    <citation type="submission" date="2017-02" db="UniProtKB">
        <authorList>
            <consortium name="WormBaseParasite"/>
        </authorList>
    </citation>
    <scope>IDENTIFICATION</scope>
</reference>
<evidence type="ECO:0000313" key="1">
    <source>
        <dbReference type="Proteomes" id="UP000035642"/>
    </source>
</evidence>
<dbReference type="WBParaSite" id="ACAC_0001109701-mRNA-1">
    <property type="protein sequence ID" value="ACAC_0001109701-mRNA-1"/>
    <property type="gene ID" value="ACAC_0001109701"/>
</dbReference>
<protein>
    <submittedName>
        <fullName evidence="2">DUF4817 domain-containing protein</fullName>
    </submittedName>
</protein>
<reference evidence="1" key="1">
    <citation type="submission" date="2012-09" db="EMBL/GenBank/DDBJ databases">
        <authorList>
            <person name="Martin A.A."/>
        </authorList>
    </citation>
    <scope>NUCLEOTIDE SEQUENCE</scope>
</reference>